<dbReference type="InterPro" id="IPR018875">
    <property type="entry name" value="Antirepressor_Ant_N"/>
</dbReference>
<sequence>MAMTSSAVKDMSRLRLKTVARGILAVSLIPSALALCVALLSHCALSMFPLSLCCLCLIPACLDLTPKYQDNTLSIKLIPKRRKAPDMTSTTLTQIPFHNQTILAQQQEDGQVFVPLKPVCENLGIAYNGQYERLQRQEWATIRMTRTVGADGKTYNMTPAFGNTDPISYNFRSASMHALTDGHIMVHRKGRGRDARNPSKALADHADDEDSLNNKSLSSPGRHRGRLVNKFNRHQCSLGVSSTSIVQSSAAAMASRSEVVKSTAPFIFRKNAGLLIPAFSYKSFAVIPSSFFLRVMDSISACCVVVDIPPNVQVSDKRHAERFTYGF</sequence>
<gene>
    <name evidence="3" type="ORF">DWV92_07360</name>
</gene>
<evidence type="ECO:0000256" key="1">
    <source>
        <dbReference type="SAM" id="MobiDB-lite"/>
    </source>
</evidence>
<dbReference type="AlphaFoldDB" id="A0A395XFH7"/>
<dbReference type="Pfam" id="PF10547">
    <property type="entry name" value="P22_AR_N"/>
    <property type="match status" value="1"/>
</dbReference>
<feature type="domain" description="Antirepressor protein ant N-terminal" evidence="2">
    <location>
        <begin position="94"/>
        <end position="158"/>
    </location>
</feature>
<evidence type="ECO:0000313" key="4">
    <source>
        <dbReference type="Proteomes" id="UP000265970"/>
    </source>
</evidence>
<feature type="region of interest" description="Disordered" evidence="1">
    <location>
        <begin position="188"/>
        <end position="225"/>
    </location>
</feature>
<dbReference type="EMBL" id="QRZV01000004">
    <property type="protein sequence ID" value="RGW08650.1"/>
    <property type="molecule type" value="Genomic_DNA"/>
</dbReference>
<proteinExistence type="predicted"/>
<dbReference type="Proteomes" id="UP000265970">
    <property type="component" value="Unassembled WGS sequence"/>
</dbReference>
<comment type="caution">
    <text evidence="3">The sequence shown here is derived from an EMBL/GenBank/DDBJ whole genome shotgun (WGS) entry which is preliminary data.</text>
</comment>
<name>A0A395XFH7_9BIFI</name>
<protein>
    <recommendedName>
        <fullName evidence="2">Antirepressor protein ant N-terminal domain-containing protein</fullName>
    </recommendedName>
</protein>
<evidence type="ECO:0000259" key="2">
    <source>
        <dbReference type="Pfam" id="PF10547"/>
    </source>
</evidence>
<accession>A0A395XFH7</accession>
<feature type="compositionally biased region" description="Basic and acidic residues" evidence="1">
    <location>
        <begin position="192"/>
        <end position="205"/>
    </location>
</feature>
<evidence type="ECO:0000313" key="3">
    <source>
        <dbReference type="EMBL" id="RGW08650.1"/>
    </source>
</evidence>
<reference evidence="3 4" key="1">
    <citation type="submission" date="2018-08" db="EMBL/GenBank/DDBJ databases">
        <title>A genome reference for cultivated species of the human gut microbiota.</title>
        <authorList>
            <person name="Zou Y."/>
            <person name="Xue W."/>
            <person name="Luo G."/>
        </authorList>
    </citation>
    <scope>NUCLEOTIDE SEQUENCE [LARGE SCALE GENOMIC DNA]</scope>
    <source>
        <strain evidence="3 4">AF13-3LB</strain>
    </source>
</reference>
<organism evidence="3 4">
    <name type="scientific">Bifidobacterium pseudolongum</name>
    <dbReference type="NCBI Taxonomy" id="1694"/>
    <lineage>
        <taxon>Bacteria</taxon>
        <taxon>Bacillati</taxon>
        <taxon>Actinomycetota</taxon>
        <taxon>Actinomycetes</taxon>
        <taxon>Bifidobacteriales</taxon>
        <taxon>Bifidobacteriaceae</taxon>
        <taxon>Bifidobacterium</taxon>
    </lineage>
</organism>